<keyword evidence="4" id="KW-1185">Reference proteome</keyword>
<organism evidence="2 3">
    <name type="scientific">Staphylococcus schweitzeri</name>
    <dbReference type="NCBI Taxonomy" id="1654388"/>
    <lineage>
        <taxon>Bacteria</taxon>
        <taxon>Bacillati</taxon>
        <taxon>Bacillota</taxon>
        <taxon>Bacilli</taxon>
        <taxon>Bacillales</taxon>
        <taxon>Staphylococcaceae</taxon>
        <taxon>Staphylococcus</taxon>
    </lineage>
</organism>
<sequence>MNTLLNIFFDFITGILKNIGNVASYSTCYFIMDEVEIPKELTQLHE</sequence>
<name>A0A2K4AJ68_9STAP</name>
<dbReference type="Proteomes" id="UP000236395">
    <property type="component" value="Unassembled WGS sequence"/>
</dbReference>
<dbReference type="RefSeq" id="WP_047427315.1">
    <property type="nucleotide sequence ID" value="NZ_CBCSFW010000007.1"/>
</dbReference>
<proteinExistence type="predicted"/>
<dbReference type="InterPro" id="IPR009229">
    <property type="entry name" value="AgrD"/>
</dbReference>
<evidence type="ECO:0000313" key="1">
    <source>
        <dbReference type="EMBL" id="MBE2128663.1"/>
    </source>
</evidence>
<evidence type="ECO:0000313" key="4">
    <source>
        <dbReference type="Proteomes" id="UP000596960"/>
    </source>
</evidence>
<comment type="caution">
    <text evidence="2">The sequence shown here is derived from an EMBL/GenBank/DDBJ whole genome shotgun (WGS) entry which is preliminary data.</text>
</comment>
<evidence type="ECO:0000313" key="3">
    <source>
        <dbReference type="Proteomes" id="UP000236395"/>
    </source>
</evidence>
<dbReference type="Pfam" id="PF05931">
    <property type="entry name" value="AgrD"/>
    <property type="match status" value="1"/>
</dbReference>
<dbReference type="EMBL" id="JADAMT010000007">
    <property type="protein sequence ID" value="MBE2128663.1"/>
    <property type="molecule type" value="Genomic_DNA"/>
</dbReference>
<reference evidence="1 4" key="2">
    <citation type="submission" date="2020-10" db="EMBL/GenBank/DDBJ databases">
        <title>Phenotypic and genomic profiling of Staphylococcus argenteus in Canada and the United States and recommendations for clinical result reporting.</title>
        <authorList>
            <person name="Eshaghi A."/>
            <person name="Bommersbach C."/>
            <person name="Zitterman S."/>
            <person name="Burnham C.-A.D."/>
            <person name="Patel R."/>
            <person name="Schuetz A.N."/>
            <person name="Patel S.N."/>
            <person name="Kus J.V."/>
        </authorList>
    </citation>
    <scope>NUCLEOTIDE SEQUENCE [LARGE SCALE GENOMIC DNA]</scope>
    <source>
        <strain evidence="1 4">DSM 28300</strain>
    </source>
</reference>
<dbReference type="NCBIfam" id="TIGR04223">
    <property type="entry name" value="quorum_AgrD"/>
    <property type="match status" value="1"/>
</dbReference>
<evidence type="ECO:0000313" key="2">
    <source>
        <dbReference type="EMBL" id="PNZ50122.1"/>
    </source>
</evidence>
<dbReference type="GeneID" id="98346338"/>
<gene>
    <name evidence="2" type="ORF">CD116_04490</name>
    <name evidence="1" type="ORF">ILQ21_06360</name>
</gene>
<reference evidence="2 3" key="1">
    <citation type="submission" date="2017-08" db="EMBL/GenBank/DDBJ databases">
        <title>Draft genome sequences of 64 type strains of genus Staph aureus.</title>
        <authorList>
            <person name="Cole K."/>
            <person name="Golubchik T."/>
            <person name="Russell J."/>
            <person name="Foster D."/>
            <person name="Llewelyn M."/>
            <person name="Wilson D."/>
            <person name="Crook D."/>
            <person name="Paul J."/>
        </authorList>
    </citation>
    <scope>NUCLEOTIDE SEQUENCE [LARGE SCALE GENOMIC DNA]</scope>
    <source>
        <strain evidence="2 3">DSM 28300</strain>
    </source>
</reference>
<accession>A0A2K4AJ68</accession>
<dbReference type="SMART" id="SM00794">
    <property type="entry name" value="AgrD"/>
    <property type="match status" value="1"/>
</dbReference>
<dbReference type="Proteomes" id="UP000596960">
    <property type="component" value="Unassembled WGS sequence"/>
</dbReference>
<dbReference type="EMBL" id="PPQS01000025">
    <property type="protein sequence ID" value="PNZ50122.1"/>
    <property type="molecule type" value="Genomic_DNA"/>
</dbReference>
<protein>
    <submittedName>
        <fullName evidence="2">Cyclic lactone autoinducer peptide</fullName>
    </submittedName>
</protein>
<dbReference type="AlphaFoldDB" id="A0A2K4AJ68"/>